<accession>A0A1F5YS43</accession>
<evidence type="ECO:0000259" key="7">
    <source>
        <dbReference type="PROSITE" id="PS51918"/>
    </source>
</evidence>
<gene>
    <name evidence="8" type="ORF">A3F83_05855</name>
</gene>
<comment type="cofactor">
    <cofactor evidence="6">
        <name>[4Fe-4S] cluster</name>
        <dbReference type="ChEBI" id="CHEBI:49883"/>
    </cofactor>
    <text evidence="6">Binds 1 [4Fe-4S] cluster. The cluster is coordinated with 3 cysteines and an exchangeable S-adenosyl-L-methionine.</text>
</comment>
<dbReference type="GO" id="GO:0051539">
    <property type="term" value="F:4 iron, 4 sulfur cluster binding"/>
    <property type="evidence" value="ECO:0007669"/>
    <property type="project" value="UniProtKB-KW"/>
</dbReference>
<evidence type="ECO:0000256" key="1">
    <source>
        <dbReference type="ARBA" id="ARBA00022485"/>
    </source>
</evidence>
<dbReference type="Gene3D" id="3.20.20.70">
    <property type="entry name" value="Aldolase class I"/>
    <property type="match status" value="1"/>
</dbReference>
<dbReference type="PANTHER" id="PTHR30352">
    <property type="entry name" value="PYRUVATE FORMATE-LYASE-ACTIVATING ENZYME"/>
    <property type="match status" value="1"/>
</dbReference>
<dbReference type="InterPro" id="IPR013785">
    <property type="entry name" value="Aldolase_TIM"/>
</dbReference>
<sequence length="337" mass="37833">MPLREALNWESLPGQRVQCKLCPKECKVDDLERGYCGVRENMGGKYYTHVYAAPCAVHTDPIEKKPLFHFLPGTNAFSIATAGCNMDCAFCQNWEISQTRPEQVQAFYMPPNEVAALARRAKAASIAYTYSEPVVFQEYVYDSAVAGRQLGVHSVMVSNGYILEKPLRDLCGVLDAIKIDLKSFREKYYKEVCAAELKPVLESLEIIRSTGLWLEIVYLMVPTLNDSAGEIEDLCAWVVDKLGPEVPVHFTRFHPMYRLNHLPQTPVSLLERALKIARGHGMKYVYLGNVTGHESESTRCPGCNEIVVRRAGYTILENKIKQGKCFSCGHTIAGVWS</sequence>
<dbReference type="InterPro" id="IPR034457">
    <property type="entry name" value="Organic_radical-activating"/>
</dbReference>
<comment type="caution">
    <text evidence="8">The sequence shown here is derived from an EMBL/GenBank/DDBJ whole genome shotgun (WGS) entry which is preliminary data.</text>
</comment>
<dbReference type="Pfam" id="PF04055">
    <property type="entry name" value="Radical_SAM"/>
    <property type="match status" value="1"/>
</dbReference>
<keyword evidence="4 6" id="KW-0408">Iron</keyword>
<dbReference type="SFLD" id="SFLDS00029">
    <property type="entry name" value="Radical_SAM"/>
    <property type="match status" value="1"/>
</dbReference>
<protein>
    <submittedName>
        <fullName evidence="8">AmmeMemoRadiSam system radical SAM enzyme</fullName>
    </submittedName>
</protein>
<evidence type="ECO:0000256" key="3">
    <source>
        <dbReference type="ARBA" id="ARBA00022723"/>
    </source>
</evidence>
<feature type="binding site" evidence="6">
    <location>
        <position position="88"/>
    </location>
    <ligand>
        <name>[4Fe-4S] cluster</name>
        <dbReference type="ChEBI" id="CHEBI:49883"/>
        <note>4Fe-4S-S-AdoMet</note>
    </ligand>
</feature>
<feature type="binding site" evidence="6">
    <location>
        <position position="91"/>
    </location>
    <ligand>
        <name>[4Fe-4S] cluster</name>
        <dbReference type="ChEBI" id="CHEBI:49883"/>
        <note>4Fe-4S-S-AdoMet</note>
    </ligand>
</feature>
<evidence type="ECO:0000256" key="2">
    <source>
        <dbReference type="ARBA" id="ARBA00022691"/>
    </source>
</evidence>
<evidence type="ECO:0000256" key="4">
    <source>
        <dbReference type="ARBA" id="ARBA00023004"/>
    </source>
</evidence>
<evidence type="ECO:0000256" key="6">
    <source>
        <dbReference type="PIRSR" id="PIRSR004869-50"/>
    </source>
</evidence>
<dbReference type="Proteomes" id="UP000179129">
    <property type="component" value="Unassembled WGS sequence"/>
</dbReference>
<dbReference type="GO" id="GO:0046872">
    <property type="term" value="F:metal ion binding"/>
    <property type="evidence" value="ECO:0007669"/>
    <property type="project" value="UniProtKB-KW"/>
</dbReference>
<keyword evidence="3 6" id="KW-0479">Metal-binding</keyword>
<feature type="domain" description="Radical SAM core" evidence="7">
    <location>
        <begin position="69"/>
        <end position="283"/>
    </location>
</feature>
<dbReference type="NCBIfam" id="TIGR04337">
    <property type="entry name" value="AmmeMemoSam_rS"/>
    <property type="match status" value="1"/>
</dbReference>
<evidence type="ECO:0000313" key="9">
    <source>
        <dbReference type="Proteomes" id="UP000179129"/>
    </source>
</evidence>
<reference evidence="8 9" key="1">
    <citation type="journal article" date="2016" name="Nat. Commun.">
        <title>Thousands of microbial genomes shed light on interconnected biogeochemical processes in an aquifer system.</title>
        <authorList>
            <person name="Anantharaman K."/>
            <person name="Brown C.T."/>
            <person name="Hug L.A."/>
            <person name="Sharon I."/>
            <person name="Castelle C.J."/>
            <person name="Probst A.J."/>
            <person name="Thomas B.C."/>
            <person name="Singh A."/>
            <person name="Wilkins M.J."/>
            <person name="Karaoz U."/>
            <person name="Brodie E.L."/>
            <person name="Williams K.H."/>
            <person name="Hubbard S.S."/>
            <person name="Banfield J.F."/>
        </authorList>
    </citation>
    <scope>NUCLEOTIDE SEQUENCE [LARGE SCALE GENOMIC DNA]</scope>
</reference>
<dbReference type="SUPFAM" id="SSF102114">
    <property type="entry name" value="Radical SAM enzymes"/>
    <property type="match status" value="1"/>
</dbReference>
<feature type="binding site" evidence="6">
    <location>
        <position position="84"/>
    </location>
    <ligand>
        <name>[4Fe-4S] cluster</name>
        <dbReference type="ChEBI" id="CHEBI:49883"/>
        <note>4Fe-4S-S-AdoMet</note>
    </ligand>
</feature>
<dbReference type="GO" id="GO:0003824">
    <property type="term" value="F:catalytic activity"/>
    <property type="evidence" value="ECO:0007669"/>
    <property type="project" value="InterPro"/>
</dbReference>
<keyword evidence="2 6" id="KW-0949">S-adenosyl-L-methionine</keyword>
<dbReference type="STRING" id="1817867.A3F83_05855"/>
<dbReference type="AlphaFoldDB" id="A0A1F5YS43"/>
<dbReference type="InterPro" id="IPR027596">
    <property type="entry name" value="AmmeMemoSam_rS"/>
</dbReference>
<dbReference type="PIRSF" id="PIRSF004869">
    <property type="entry name" value="PflX_prd"/>
    <property type="match status" value="1"/>
</dbReference>
<proteinExistence type="predicted"/>
<dbReference type="EMBL" id="MFIX01000172">
    <property type="protein sequence ID" value="OGG02797.1"/>
    <property type="molecule type" value="Genomic_DNA"/>
</dbReference>
<name>A0A1F5YS43_9BACT</name>
<dbReference type="InterPro" id="IPR058240">
    <property type="entry name" value="rSAM_sf"/>
</dbReference>
<dbReference type="CDD" id="cd01335">
    <property type="entry name" value="Radical_SAM"/>
    <property type="match status" value="1"/>
</dbReference>
<evidence type="ECO:0000313" key="8">
    <source>
        <dbReference type="EMBL" id="OGG02797.1"/>
    </source>
</evidence>
<dbReference type="PROSITE" id="PS51918">
    <property type="entry name" value="RADICAL_SAM"/>
    <property type="match status" value="1"/>
</dbReference>
<dbReference type="SFLD" id="SFLDG01101">
    <property type="entry name" value="Uncharacterised_Radical_SAM_Su"/>
    <property type="match status" value="1"/>
</dbReference>
<dbReference type="PANTHER" id="PTHR30352:SF5">
    <property type="entry name" value="PYRUVATE FORMATE-LYASE 1-ACTIVATING ENZYME"/>
    <property type="match status" value="1"/>
</dbReference>
<evidence type="ECO:0000256" key="5">
    <source>
        <dbReference type="ARBA" id="ARBA00023014"/>
    </source>
</evidence>
<keyword evidence="5 6" id="KW-0411">Iron-sulfur</keyword>
<organism evidence="8 9">
    <name type="scientific">Candidatus Glassbacteria bacterium RIFCSPLOWO2_12_FULL_58_11</name>
    <dbReference type="NCBI Taxonomy" id="1817867"/>
    <lineage>
        <taxon>Bacteria</taxon>
        <taxon>Candidatus Glassiibacteriota</taxon>
    </lineage>
</organism>
<dbReference type="InterPro" id="IPR007197">
    <property type="entry name" value="rSAM"/>
</dbReference>
<keyword evidence="1" id="KW-0004">4Fe-4S</keyword>
<dbReference type="InterPro" id="IPR016431">
    <property type="entry name" value="Pyrv-formate_lyase-activ_prd"/>
</dbReference>